<proteinExistence type="inferred from homology"/>
<dbReference type="GO" id="GO:0043386">
    <property type="term" value="P:mycotoxin biosynthetic process"/>
    <property type="evidence" value="ECO:0007669"/>
    <property type="project" value="UniProtKB-ARBA"/>
</dbReference>
<evidence type="ECO:0000313" key="10">
    <source>
        <dbReference type="Proteomes" id="UP001213681"/>
    </source>
</evidence>
<dbReference type="InterPro" id="IPR001128">
    <property type="entry name" value="Cyt_P450"/>
</dbReference>
<evidence type="ECO:0000256" key="7">
    <source>
        <dbReference type="RuleBase" id="RU000461"/>
    </source>
</evidence>
<evidence type="ECO:0000256" key="5">
    <source>
        <dbReference type="ARBA" id="ARBA00023004"/>
    </source>
</evidence>
<name>A0AAD6C318_9EURO</name>
<dbReference type="AlphaFoldDB" id="A0AAD6C318"/>
<dbReference type="GeneID" id="81601661"/>
<evidence type="ECO:0000256" key="4">
    <source>
        <dbReference type="ARBA" id="ARBA00023002"/>
    </source>
</evidence>
<dbReference type="InterPro" id="IPR002403">
    <property type="entry name" value="Cyt_P450_E_grp-IV"/>
</dbReference>
<keyword evidence="4 7" id="KW-0560">Oxidoreductase</keyword>
<dbReference type="PANTHER" id="PTHR24305:SF166">
    <property type="entry name" value="CYTOCHROME P450 12A4, MITOCHONDRIAL-RELATED"/>
    <property type="match status" value="1"/>
</dbReference>
<dbReference type="InterPro" id="IPR017972">
    <property type="entry name" value="Cyt_P450_CS"/>
</dbReference>
<keyword evidence="7" id="KW-0503">Monooxygenase</keyword>
<evidence type="ECO:0000256" key="8">
    <source>
        <dbReference type="SAM" id="Phobius"/>
    </source>
</evidence>
<protein>
    <submittedName>
        <fullName evidence="9">Cytochrome P450</fullName>
    </submittedName>
</protein>
<dbReference type="PANTHER" id="PTHR24305">
    <property type="entry name" value="CYTOCHROME P450"/>
    <property type="match status" value="1"/>
</dbReference>
<dbReference type="RefSeq" id="XP_056764244.1">
    <property type="nucleotide sequence ID" value="XM_056911418.1"/>
</dbReference>
<dbReference type="GO" id="GO:0016705">
    <property type="term" value="F:oxidoreductase activity, acting on paired donors, with incorporation or reduction of molecular oxygen"/>
    <property type="evidence" value="ECO:0007669"/>
    <property type="project" value="InterPro"/>
</dbReference>
<comment type="cofactor">
    <cofactor evidence="1 6">
        <name>heme</name>
        <dbReference type="ChEBI" id="CHEBI:30413"/>
    </cofactor>
</comment>
<keyword evidence="6 7" id="KW-0349">Heme</keyword>
<gene>
    <name evidence="9" type="ORF">N7458_008036</name>
</gene>
<dbReference type="Proteomes" id="UP001213681">
    <property type="component" value="Unassembled WGS sequence"/>
</dbReference>
<dbReference type="InterPro" id="IPR036396">
    <property type="entry name" value="Cyt_P450_sf"/>
</dbReference>
<evidence type="ECO:0000256" key="3">
    <source>
        <dbReference type="ARBA" id="ARBA00022723"/>
    </source>
</evidence>
<dbReference type="PROSITE" id="PS00086">
    <property type="entry name" value="CYTOCHROME_P450"/>
    <property type="match status" value="1"/>
</dbReference>
<sequence length="541" mass="62157">MNYLEYPAKFQNQVVAKYLNKMEPHLYYAIAMLGTIAAIFKFFLYPAFFSPLAKIPNAHWSCSFSSIWIFWMRWTKQENSRVYELHMAKGATIRLVPSLISVNSYEDGLKKIYHGGFPKPEFYFNGFAVYGTDNLFTIKDNQTHAAQKKALSSRFTKSFVMSSQTARGASRDILFNRVLPLLYKASTKDKPIEVMDLTYAYLLDTFVQWQFGRSLASNTVEDEKERRFYFDGFLGVAEYTFWQYHFPRLVTMFHKIGVHLIPKSVLSAFEGVENWNLEKCDQAQQHLASGKQLSVDDQPVAFEPVLKGMSEVNAKPKMYPQRLRLASDMFSLNSGAFETSGNTSTYLLYELSRHPEWQARLREELLGLNPPLKHVPGKLLEVSDITNPQDIDKLPILHAVLMETLRLWPSVPGGQPRVVPRPCTLGSYHDIPAGTTVQSYASVLHRMPDIFPEPMEWKPERWIDSSPEQLALMKKWFWGFGSGGRMCLGIHFAYYSIKFFFASVYSNFTTTIYDHGDMEASDGYLAGPKGHRLELKFHLLE</sequence>
<dbReference type="SUPFAM" id="SSF48264">
    <property type="entry name" value="Cytochrome P450"/>
    <property type="match status" value="1"/>
</dbReference>
<reference evidence="9" key="2">
    <citation type="journal article" date="2023" name="IMA Fungus">
        <title>Comparative genomic study of the Penicillium genus elucidates a diverse pangenome and 15 lateral gene transfer events.</title>
        <authorList>
            <person name="Petersen C."/>
            <person name="Sorensen T."/>
            <person name="Nielsen M.R."/>
            <person name="Sondergaard T.E."/>
            <person name="Sorensen J.L."/>
            <person name="Fitzpatrick D.A."/>
            <person name="Frisvad J.C."/>
            <person name="Nielsen K.L."/>
        </authorList>
    </citation>
    <scope>NUCLEOTIDE SEQUENCE</scope>
    <source>
        <strain evidence="9">IBT 16125</strain>
    </source>
</reference>
<dbReference type="Pfam" id="PF00067">
    <property type="entry name" value="p450"/>
    <property type="match status" value="1"/>
</dbReference>
<dbReference type="PRINTS" id="PR00465">
    <property type="entry name" value="EP450IV"/>
</dbReference>
<organism evidence="9 10">
    <name type="scientific">Penicillium daleae</name>
    <dbReference type="NCBI Taxonomy" id="63821"/>
    <lineage>
        <taxon>Eukaryota</taxon>
        <taxon>Fungi</taxon>
        <taxon>Dikarya</taxon>
        <taxon>Ascomycota</taxon>
        <taxon>Pezizomycotina</taxon>
        <taxon>Eurotiomycetes</taxon>
        <taxon>Eurotiomycetidae</taxon>
        <taxon>Eurotiales</taxon>
        <taxon>Aspergillaceae</taxon>
        <taxon>Penicillium</taxon>
    </lineage>
</organism>
<evidence type="ECO:0000313" key="9">
    <source>
        <dbReference type="EMBL" id="KAJ5444164.1"/>
    </source>
</evidence>
<evidence type="ECO:0000256" key="6">
    <source>
        <dbReference type="PIRSR" id="PIRSR602403-1"/>
    </source>
</evidence>
<feature type="transmembrane region" description="Helical" evidence="8">
    <location>
        <begin position="26"/>
        <end position="45"/>
    </location>
</feature>
<keyword evidence="8" id="KW-0812">Transmembrane</keyword>
<evidence type="ECO:0000256" key="1">
    <source>
        <dbReference type="ARBA" id="ARBA00001971"/>
    </source>
</evidence>
<feature type="binding site" description="axial binding residue" evidence="6">
    <location>
        <position position="487"/>
    </location>
    <ligand>
        <name>heme</name>
        <dbReference type="ChEBI" id="CHEBI:30413"/>
    </ligand>
    <ligandPart>
        <name>Fe</name>
        <dbReference type="ChEBI" id="CHEBI:18248"/>
    </ligandPart>
</feature>
<comment type="caution">
    <text evidence="9">The sequence shown here is derived from an EMBL/GenBank/DDBJ whole genome shotgun (WGS) entry which is preliminary data.</text>
</comment>
<keyword evidence="8" id="KW-0472">Membrane</keyword>
<comment type="similarity">
    <text evidence="2 7">Belongs to the cytochrome P450 family.</text>
</comment>
<dbReference type="GO" id="GO:0020037">
    <property type="term" value="F:heme binding"/>
    <property type="evidence" value="ECO:0007669"/>
    <property type="project" value="InterPro"/>
</dbReference>
<dbReference type="EMBL" id="JAPVEA010000007">
    <property type="protein sequence ID" value="KAJ5444164.1"/>
    <property type="molecule type" value="Genomic_DNA"/>
</dbReference>
<dbReference type="PRINTS" id="PR00385">
    <property type="entry name" value="P450"/>
</dbReference>
<keyword evidence="5 6" id="KW-0408">Iron</keyword>
<keyword evidence="10" id="KW-1185">Reference proteome</keyword>
<keyword evidence="8" id="KW-1133">Transmembrane helix</keyword>
<evidence type="ECO:0000256" key="2">
    <source>
        <dbReference type="ARBA" id="ARBA00010617"/>
    </source>
</evidence>
<keyword evidence="3 6" id="KW-0479">Metal-binding</keyword>
<dbReference type="InterPro" id="IPR050121">
    <property type="entry name" value="Cytochrome_P450_monoxygenase"/>
</dbReference>
<dbReference type="GO" id="GO:0005506">
    <property type="term" value="F:iron ion binding"/>
    <property type="evidence" value="ECO:0007669"/>
    <property type="project" value="InterPro"/>
</dbReference>
<reference evidence="9" key="1">
    <citation type="submission" date="2022-12" db="EMBL/GenBank/DDBJ databases">
        <authorList>
            <person name="Petersen C."/>
        </authorList>
    </citation>
    <scope>NUCLEOTIDE SEQUENCE</scope>
    <source>
        <strain evidence="9">IBT 16125</strain>
    </source>
</reference>
<accession>A0AAD6C318</accession>
<dbReference type="Gene3D" id="1.10.630.10">
    <property type="entry name" value="Cytochrome P450"/>
    <property type="match status" value="1"/>
</dbReference>
<dbReference type="GO" id="GO:0004497">
    <property type="term" value="F:monooxygenase activity"/>
    <property type="evidence" value="ECO:0007669"/>
    <property type="project" value="UniProtKB-KW"/>
</dbReference>
<dbReference type="CDD" id="cd11059">
    <property type="entry name" value="CYP_fungal"/>
    <property type="match status" value="1"/>
</dbReference>